<organism evidence="1 2">
    <name type="scientific">Prorocentrum cordatum</name>
    <dbReference type="NCBI Taxonomy" id="2364126"/>
    <lineage>
        <taxon>Eukaryota</taxon>
        <taxon>Sar</taxon>
        <taxon>Alveolata</taxon>
        <taxon>Dinophyceae</taxon>
        <taxon>Prorocentrales</taxon>
        <taxon>Prorocentraceae</taxon>
        <taxon>Prorocentrum</taxon>
    </lineage>
</organism>
<dbReference type="EMBL" id="CAUYUJ010021310">
    <property type="protein sequence ID" value="CAK0903899.1"/>
    <property type="molecule type" value="Genomic_DNA"/>
</dbReference>
<comment type="caution">
    <text evidence="1">The sequence shown here is derived from an EMBL/GenBank/DDBJ whole genome shotgun (WGS) entry which is preliminary data.</text>
</comment>
<reference evidence="1" key="1">
    <citation type="submission" date="2023-10" db="EMBL/GenBank/DDBJ databases">
        <authorList>
            <person name="Chen Y."/>
            <person name="Shah S."/>
            <person name="Dougan E. K."/>
            <person name="Thang M."/>
            <person name="Chan C."/>
        </authorList>
    </citation>
    <scope>NUCLEOTIDE SEQUENCE [LARGE SCALE GENOMIC DNA]</scope>
</reference>
<gene>
    <name evidence="1" type="ORF">PCOR1329_LOCUS80076</name>
</gene>
<dbReference type="Proteomes" id="UP001189429">
    <property type="component" value="Unassembled WGS sequence"/>
</dbReference>
<keyword evidence="2" id="KW-1185">Reference proteome</keyword>
<name>A0ABN9XZS2_9DINO</name>
<protein>
    <submittedName>
        <fullName evidence="1">Uncharacterized protein</fullName>
    </submittedName>
</protein>
<evidence type="ECO:0000313" key="1">
    <source>
        <dbReference type="EMBL" id="CAK0903899.1"/>
    </source>
</evidence>
<feature type="non-terminal residue" evidence="1">
    <location>
        <position position="576"/>
    </location>
</feature>
<sequence>DYGIHNDWVPTEWVLPFDVDVVPGTELHAMCRTGEYNGAVWAGDGVIHHVYQSYMAWGEWQYATLDAFGMRRSTRLAAVGRPGYLSIWWAADKKVMRKHWGLHNDWTPEDEEIDVDVNVKPGDRLVAASRPDKYDGVFWAGNGAIHHLSHNSTDWKNFSYEVFQEKGINVNTTLAACGRPGWVGVFWPGSSKIHLKVWDEAWGKKTRSKNAWRPSQELPPLVPAEPGMPLAALCRDGEFSGVVWERFGQTVQLYQDLLEWDKWKFSQLLDKSKQDTAIGTCGRPGFSSMYWSGQGRIHSRQWGLHTSNGPAEATLPLEVDIQPGTPLYGMTRPDEYNGVVWAGDGIIHHAWEDYLNWGEWKYASIPADSVTAATPLSATGQSGFLSVWWAGPRQVRFLHMGSHNGWNAEVVNLHLVVPIDVGRKVYAFSRSGEHNGVIWGGDGMIHHVFHDASNWIDFKHEKHAQAEITPHTPLAACGRPGWHGVFWAGRSRIHLKYWDAANEWRPENETIPVAVKVEPGTRLSAMCREGEFSGVLWDVANKTHHLYQDLLDGGRWKYDQVEAKGDSDIVVWNSWV</sequence>
<feature type="non-terminal residue" evidence="1">
    <location>
        <position position="1"/>
    </location>
</feature>
<accession>A0ABN9XZS2</accession>
<proteinExistence type="predicted"/>
<evidence type="ECO:0000313" key="2">
    <source>
        <dbReference type="Proteomes" id="UP001189429"/>
    </source>
</evidence>